<keyword evidence="8" id="KW-1185">Reference proteome</keyword>
<comment type="caution">
    <text evidence="7">The sequence shown here is derived from an EMBL/GenBank/DDBJ whole genome shotgun (WGS) entry which is preliminary data.</text>
</comment>
<feature type="transmembrane region" description="Helical" evidence="4">
    <location>
        <begin position="7066"/>
        <end position="7089"/>
    </location>
</feature>
<feature type="domain" description="Cadherin" evidence="6">
    <location>
        <begin position="2438"/>
        <end position="2556"/>
    </location>
</feature>
<dbReference type="PROSITE" id="PS50022">
    <property type="entry name" value="FA58C_3"/>
    <property type="match status" value="1"/>
</dbReference>
<feature type="domain" description="Cadherin" evidence="6">
    <location>
        <begin position="4105"/>
        <end position="4177"/>
    </location>
</feature>
<feature type="domain" description="Cadherin" evidence="6">
    <location>
        <begin position="3752"/>
        <end position="3861"/>
    </location>
</feature>
<feature type="transmembrane region" description="Helical" evidence="4">
    <location>
        <begin position="7377"/>
        <end position="7396"/>
    </location>
</feature>
<feature type="transmembrane region" description="Helical" evidence="4">
    <location>
        <begin position="7007"/>
        <end position="7028"/>
    </location>
</feature>
<evidence type="ECO:0000259" key="6">
    <source>
        <dbReference type="PROSITE" id="PS50268"/>
    </source>
</evidence>
<feature type="domain" description="Cadherin" evidence="6">
    <location>
        <begin position="2557"/>
        <end position="2657"/>
    </location>
</feature>
<feature type="transmembrane region" description="Helical" evidence="4">
    <location>
        <begin position="7101"/>
        <end position="7120"/>
    </location>
</feature>
<feature type="domain" description="Cadherin" evidence="6">
    <location>
        <begin position="3107"/>
        <end position="3190"/>
    </location>
</feature>
<feature type="compositionally biased region" description="Acidic residues" evidence="3">
    <location>
        <begin position="7554"/>
        <end position="7563"/>
    </location>
</feature>
<feature type="domain" description="Cadherin" evidence="6">
    <location>
        <begin position="3305"/>
        <end position="3434"/>
    </location>
</feature>
<dbReference type="Pfam" id="PF00754">
    <property type="entry name" value="F5_F8_type_C"/>
    <property type="match status" value="1"/>
</dbReference>
<feature type="domain" description="Cadherin" evidence="6">
    <location>
        <begin position="1699"/>
        <end position="1800"/>
    </location>
</feature>
<feature type="domain" description="Cadherin" evidence="6">
    <location>
        <begin position="2658"/>
        <end position="2765"/>
    </location>
</feature>
<feature type="domain" description="Cadherin" evidence="6">
    <location>
        <begin position="2871"/>
        <end position="2991"/>
    </location>
</feature>
<dbReference type="InterPro" id="IPR000421">
    <property type="entry name" value="FA58C"/>
</dbReference>
<dbReference type="PROSITE" id="PS50268">
    <property type="entry name" value="CADHERIN_2"/>
    <property type="match status" value="46"/>
</dbReference>
<keyword evidence="2 4" id="KW-1133">Transmembrane helix</keyword>
<feature type="region of interest" description="Disordered" evidence="3">
    <location>
        <begin position="6826"/>
        <end position="6847"/>
    </location>
</feature>
<dbReference type="Proteomes" id="UP000694044">
    <property type="component" value="Unassembled WGS sequence"/>
</dbReference>
<feature type="domain" description="Cadherin" evidence="6">
    <location>
        <begin position="887"/>
        <end position="981"/>
    </location>
</feature>
<feature type="transmembrane region" description="Helical" evidence="4">
    <location>
        <begin position="7163"/>
        <end position="7185"/>
    </location>
</feature>
<feature type="domain" description="Cadherin" evidence="6">
    <location>
        <begin position="4422"/>
        <end position="4514"/>
    </location>
</feature>
<feature type="region of interest" description="Disordered" evidence="3">
    <location>
        <begin position="7465"/>
        <end position="7492"/>
    </location>
</feature>
<dbReference type="EMBL" id="JAGDFM010000013">
    <property type="protein sequence ID" value="KAG7392161.1"/>
    <property type="molecule type" value="Genomic_DNA"/>
</dbReference>
<feature type="non-terminal residue" evidence="7">
    <location>
        <position position="7614"/>
    </location>
</feature>
<evidence type="ECO:0000256" key="4">
    <source>
        <dbReference type="SAM" id="Phobius"/>
    </source>
</evidence>
<feature type="domain" description="Cadherin" evidence="6">
    <location>
        <begin position="295"/>
        <end position="374"/>
    </location>
</feature>
<reference evidence="7" key="1">
    <citation type="submission" date="2021-02" db="EMBL/GenBank/DDBJ databases">
        <authorList>
            <person name="Palmer J.M."/>
        </authorList>
    </citation>
    <scope>NUCLEOTIDE SEQUENCE</scope>
    <source>
        <strain evidence="7">SCRP734</strain>
    </source>
</reference>
<feature type="transmembrane region" description="Helical" evidence="4">
    <location>
        <begin position="7416"/>
        <end position="7443"/>
    </location>
</feature>
<feature type="compositionally biased region" description="Low complexity" evidence="3">
    <location>
        <begin position="6833"/>
        <end position="6847"/>
    </location>
</feature>
<evidence type="ECO:0000256" key="2">
    <source>
        <dbReference type="ARBA" id="ARBA00022989"/>
    </source>
</evidence>
<feature type="domain" description="Cadherin" evidence="6">
    <location>
        <begin position="373"/>
        <end position="474"/>
    </location>
</feature>
<evidence type="ECO:0000256" key="1">
    <source>
        <dbReference type="ARBA" id="ARBA00022692"/>
    </source>
</evidence>
<dbReference type="PANTHER" id="PTHR24026">
    <property type="entry name" value="FAT ATYPICAL CADHERIN-RELATED"/>
    <property type="match status" value="1"/>
</dbReference>
<gene>
    <name evidence="7" type="primary">DSG2</name>
    <name evidence="7" type="ORF">PHYPSEUDO_001884</name>
</gene>
<accession>A0A8T1WG45</accession>
<protein>
    <submittedName>
        <fullName evidence="7">Cadherin, EGF LAG seven-pass G-type receptor</fullName>
    </submittedName>
</protein>
<feature type="domain" description="Cadherin" evidence="6">
    <location>
        <begin position="2987"/>
        <end position="3089"/>
    </location>
</feature>
<feature type="domain" description="Cadherin" evidence="6">
    <location>
        <begin position="980"/>
        <end position="1085"/>
    </location>
</feature>
<feature type="transmembrane region" description="Helical" evidence="4">
    <location>
        <begin position="7231"/>
        <end position="7251"/>
    </location>
</feature>
<dbReference type="PANTHER" id="PTHR24026:SF126">
    <property type="entry name" value="PROTOCADHERIN FAT 4"/>
    <property type="match status" value="1"/>
</dbReference>
<name>A0A8T1WG45_9STRA</name>
<feature type="domain" description="Cadherin" evidence="6">
    <location>
        <begin position="1085"/>
        <end position="1185"/>
    </location>
</feature>
<organism evidence="7 8">
    <name type="scientific">Phytophthora pseudosyringae</name>
    <dbReference type="NCBI Taxonomy" id="221518"/>
    <lineage>
        <taxon>Eukaryota</taxon>
        <taxon>Sar</taxon>
        <taxon>Stramenopiles</taxon>
        <taxon>Oomycota</taxon>
        <taxon>Peronosporomycetes</taxon>
        <taxon>Peronosporales</taxon>
        <taxon>Peronosporaceae</taxon>
        <taxon>Phytophthora</taxon>
    </lineage>
</organism>
<feature type="domain" description="Cadherin" evidence="6">
    <location>
        <begin position="5166"/>
        <end position="5272"/>
    </location>
</feature>
<feature type="transmembrane region" description="Helical" evidence="4">
    <location>
        <begin position="6980"/>
        <end position="7000"/>
    </location>
</feature>
<feature type="domain" description="Cadherin" evidence="6">
    <location>
        <begin position="4839"/>
        <end position="4932"/>
    </location>
</feature>
<feature type="domain" description="F5/8 type C" evidence="5">
    <location>
        <begin position="124"/>
        <end position="285"/>
    </location>
</feature>
<evidence type="ECO:0000259" key="5">
    <source>
        <dbReference type="PROSITE" id="PS50022"/>
    </source>
</evidence>
<feature type="domain" description="Cadherin" evidence="6">
    <location>
        <begin position="780"/>
        <end position="880"/>
    </location>
</feature>
<keyword evidence="7" id="KW-0675">Receptor</keyword>
<feature type="domain" description="Cadherin" evidence="6">
    <location>
        <begin position="2343"/>
        <end position="2437"/>
    </location>
</feature>
<dbReference type="OrthoDB" id="189446at2759"/>
<feature type="domain" description="Cadherin" evidence="6">
    <location>
        <begin position="482"/>
        <end position="575"/>
    </location>
</feature>
<feature type="domain" description="Cadherin" evidence="6">
    <location>
        <begin position="3884"/>
        <end position="3971"/>
    </location>
</feature>
<feature type="domain" description="Cadherin" evidence="6">
    <location>
        <begin position="3547"/>
        <end position="3641"/>
    </location>
</feature>
<dbReference type="InterPro" id="IPR002126">
    <property type="entry name" value="Cadherin-like_dom"/>
</dbReference>
<feature type="domain" description="Cadherin" evidence="6">
    <location>
        <begin position="5058"/>
        <end position="5164"/>
    </location>
</feature>
<feature type="domain" description="Cadherin" evidence="6">
    <location>
        <begin position="4630"/>
        <end position="4730"/>
    </location>
</feature>
<feature type="compositionally biased region" description="Basic residues" evidence="3">
    <location>
        <begin position="7567"/>
        <end position="7576"/>
    </location>
</feature>
<feature type="domain" description="Cadherin" evidence="6">
    <location>
        <begin position="3190"/>
        <end position="3298"/>
    </location>
</feature>
<dbReference type="GO" id="GO:0005886">
    <property type="term" value="C:plasma membrane"/>
    <property type="evidence" value="ECO:0007669"/>
    <property type="project" value="UniProtKB-SubCell"/>
</dbReference>
<evidence type="ECO:0000313" key="7">
    <source>
        <dbReference type="EMBL" id="KAG7392161.1"/>
    </source>
</evidence>
<feature type="compositionally biased region" description="Basic and acidic residues" evidence="3">
    <location>
        <begin position="7535"/>
        <end position="7544"/>
    </location>
</feature>
<feature type="transmembrane region" description="Helical" evidence="4">
    <location>
        <begin position="7257"/>
        <end position="7273"/>
    </location>
</feature>
<feature type="domain" description="Cadherin" evidence="6">
    <location>
        <begin position="1185"/>
        <end position="1296"/>
    </location>
</feature>
<dbReference type="GO" id="GO:0005509">
    <property type="term" value="F:calcium ion binding"/>
    <property type="evidence" value="ECO:0007669"/>
    <property type="project" value="InterPro"/>
</dbReference>
<feature type="domain" description="Cadherin" evidence="6">
    <location>
        <begin position="4729"/>
        <end position="4832"/>
    </location>
</feature>
<dbReference type="FunFam" id="2.60.40.60:FF:000015">
    <property type="entry name" value="FAT atypical cadherin 1"/>
    <property type="match status" value="1"/>
</dbReference>
<feature type="domain" description="Cadherin" evidence="6">
    <location>
        <begin position="2764"/>
        <end position="2872"/>
    </location>
</feature>
<feature type="domain" description="Cadherin" evidence="6">
    <location>
        <begin position="1296"/>
        <end position="1405"/>
    </location>
</feature>
<feature type="domain" description="Cadherin" evidence="6">
    <location>
        <begin position="4951"/>
        <end position="5063"/>
    </location>
</feature>
<dbReference type="CDD" id="cd11304">
    <property type="entry name" value="Cadherin_repeat"/>
    <property type="match status" value="41"/>
</dbReference>
<evidence type="ECO:0000313" key="8">
    <source>
        <dbReference type="Proteomes" id="UP000694044"/>
    </source>
</evidence>
<feature type="domain" description="Cadherin" evidence="6">
    <location>
        <begin position="4310"/>
        <end position="4417"/>
    </location>
</feature>
<feature type="domain" description="Cadherin" evidence="6">
    <location>
        <begin position="2228"/>
        <end position="2340"/>
    </location>
</feature>
<feature type="region of interest" description="Disordered" evidence="3">
    <location>
        <begin position="7533"/>
        <end position="7614"/>
    </location>
</feature>
<feature type="domain" description="Cadherin" evidence="6">
    <location>
        <begin position="2125"/>
        <end position="2229"/>
    </location>
</feature>
<dbReference type="Pfam" id="PF00028">
    <property type="entry name" value="Cadherin"/>
    <property type="match status" value="14"/>
</dbReference>
<sequence>QALLSSYPAMFTGWISRFHFFTGAISLAQIEELTSYSVPSFFVVANSRVDPVTQDEGNKYCSGRSLRLCDLVDFESLCVDPHYSPAILPSASQGPMLVPGCSNSATKAEQNAGNAQIACCSQYYDAKLIGELARPIIKADALTASSFLNNSIYHGYGYGGLSALRSDTVNAAWCPESASSSEWVQISFPKATVVSRVQVYPAIDVNGNVGYLKTFQVAWRRSRTEEFSTLTDSSDVPINFVALTSNLGNSTKVNVVFPNLVAKDVRIIPTGWIGSTCLRLELFGPDSDFPVPGPLLATDGDTNQHVRYHLRESDRPSGVQIDPQSGLLSVRRRWIDFELQQSLRVTAEVYDDLGLSDTVTATIDVIDVNDAPSSGAITYGIAENPTEGSLIGKFEAESVEATEKLAAQILDAGCPFRIDRLSNKLVVHNATKFDFEINAVIRCVLLVTDDAPYPRSIYTTVFIQLADVNEVPAISTGQRGFIREHASQGELVMAIEAMDPDKNPAWSTLRFGLLNTSIFAVNSLTGAVSMLSPGVLDFETSSELTLQVQVTDGGFLSAQATVFVSVLNEEETPLVAAFYKVIVPENGVVPRSLLLVNATDPDRISQDQLSFSLVENVKEFAIDGRTGELILLKPLDYESVHSINLTVNVAKRGTTLNVNSTVYILLSDVNEPPELYAGTRIGTSVEENMVEGLPVGASLSSYIWDPENNTLSYVLEASEYSPFFTLDGCAGQLRSKQPLDFETMPREVRLTVSVIDSNKARLRFSVSVAVHDVNEPPVFAQTQYVLTVEENTVSETVVGVVSASDPDLDNESHYIIKSAVDSSTFKIDPARGEISVSATAVLDYETRSSYTLQVCATDNLLETCTIVFINVLDVNEPPSCRSETRYVVENSPTGATVTPPFESIDVDVKDLGFYPVFSLIDTEAIGVFRFDNASIVVQSLSVDYEARDMYRFQFAACDAAGACSTCKLTIYVTDTNEHPVVSNQIVQVPEGTNAAFCTVQAYDPDLNQTSTLLYELLDQSLAGVFSVEPGSGIVTVIEPERLDFETVPLHQAWVNVRVTDRGVPPLAATGHLIIHILDINEAPTSAGIIDVRVPENAAVGTLVLTWIVQDEDFGQQLTYQVVNNEYMEILSFRDTGSPVVILEASLNYETMTEFQIELQACDPYVMCTSTLLRIAVENSNEPPYFLPYLEFTVASHATLGTVIGVLQAMDPDYGDVLSFSILSSENTLTASAKDGVSVFSVNPQTGELKVASPRSIEQLQIGYNFTLTAKVTDLKQMSATTRITVGVVPNNTPPICQKGLSVYMDENTAVSTLVGLPLASVVTDADTGTTFAFALQHPFLSVNPSTGQLFVTCETNLDFESSTLSTTTASVVVTDDGAYHDGLGTLSTSCIVFITARDVNEIPKTTNLSLRISEGSNSNPSHMLPTEMFTFPIRSSQQDYTVTKKISGGYAVNASRKTLPLGYDSFSQTSLGVVLNFEGVQFPEVIDHISLAQLRFTVPSGKIGPFSLQIRVIAEPSISWSSNQALERFGMPAFVQWTVEKEVATTTIWSPSIVSILEAVIPYVSTTTSIMFLITGGGIGEVSAFDRGAATSAVLEVAVAQVSRVSLDGGMVQFSDPDAGDNIQFAITKGNPHNPVFFVDKGTGEITTNIDLLDYEVQNAYELSISVTDKLGLATVSTVNIDIVDVNEPPVVNERICYVAENEPVGTRVCVITASDPDTSALATGTLLYYLAQTTDIQDATFQIDSNSGMLFVANSTLLNYEVRQQFVVTVCAKDGGNPSLSGCGVVTVYTTDTDDAPTMIWPPMCEMDEYSYDFNNQQMSQLVGAVVCNLTVLDEDYSGSVNAPWNNHVWKIMQADEGCPFNVSSQGQVVVNNPRRVNYEDQKKWSLMVQAMDLGGLFSPPQIIDIIIRNINEKPQMVTTTFYIDENSRAGTQAMGNLTIFDPDIRNDGQHDTVIVSLIGQIDTFNVVNNKVELVHDGLDFETKSSYVISVVAIDESGAKSNIQHINIGVNDVNETPTIDPMQVSILENQPATTKVLPAVKASDPDGDSVHFSLVSETPKGAGQRAPTAFGIDAMTGVLFQQVDNLDFEQTDEYALVVKARDSTGLFSTAIVTVTISDVNEAPSILGQTVSIREDAIVGTLVGQAWTTISSDPDLKNGYETLNYALQSSNETTFSMDSKSGQITTSGRLDFETKSVYNLRVRVVDYKGLLDEVDFAVTIIDVNEPPTVGEFNISVSENLIPGSAIGDPIVGIDPDVGSKLEYDIVGTSDRVTACIRINTSTGQIFLKVDCSLDYESSSGTTMSVVVRVSDGEFTATTKGTVYINDVNESPVLVASVPTLFNENSPDETVVTLVLVQDPDINDYHKFWICEQSNPTTFRIQPTGLNTAELIVQNSTMLNFEKTPSLWVDACVQDKGNLTSRARYSIQLVNVFEPPYFVQEIIQFTVAESILGGSNIGLPLSRLVVDEENLNAVIGCSVDMNIINSTCSHSVSLSLDSCGQITLATGNFDYETMSTCVVYIMLPVTGLYNANTSSSPLANTVAVVLTVTDVNEPPTFSQELYQFGVAEVTTKGALVGVVTGTDADAGAVLSFQLLRAEVGNEGTFMLSPSGALTLAGSLDFETKQSYQLSVRVLDEKGSYADASVIISVTDSNEPPVFKDAHYSFTVVENAPVQAVIGDVIAIDSDTYQNKTLTYSIVSGNDLSVFVILSIAGNGKIVVSTQQVLDYERQESYILLVAATDSGPGGLCSFTTVSVDIIDVNEAPLVYSRTLYIPEDAVITTAVCTSPALNETFTGKLFASDADGKDKLVFTIADTTDTFAIDPISGAVLSKRLLNFERKSTYSIYITATDSGNLSAASMLDIIILDRNDAPIITSTAFPLAENPARSTLVGFVRITDEDYNQQHVFVFVEATLVMMDNSIDTSSGNNAVSIGATSGSIQVVNESCFDYEVVRQVIVVVTVSDDGNPIRQATGSLTLELTNENEECAFVQSMFIFSISENMVGVAGQALAVDPDTDMSLPWGSLSYYIIDSEMPSDALSISNTGEVLLKAALDFETQHMVSFQVAAVDGGGLFCSAIVQLLVENINEPPVIQSNHFWVPESVDGNLDWVRADDKSPARISIWDPENDSITVSQKSSDYFVISNEGLVSLKTPVDFEVKPYYDLLVTAVDVYGLQSSSIVRVDVLDLNEPPAFTPQPTMTIAEDISRGAVVGVVGAAYDPDEYDVISYQLVAAIDRDGKSVDIFMIHSCDGEIRMSKPNALDYETNDLFILTVSATDRAGLQAFSGPITVVISDVNEPPVCRDGILAISENAAAGDHFGPIEWSDPDSPNKNNITVFEAISDIDEVGYGIFEVRQIADQYWLVLQYSGGMNYESVNSFTVHIRIGDSFVSRDEATGTAIVSSLSTTCSITIHVLDVNEPPIVASTSKREIAENSPLFTPVGLPIEASDPDAQDILHFSILSGQENVPFTIDYNTGQIRVSGDLDYETQLVYTFDVAVEDTAFNLILTLVEIYVLDINERPELPRNCIVREDGSTEHRYEDNQHVCVEAREDREVGSVLRRFDALDPDINQRLFYSVGETSDPFVRVVQNDDRSCELVYSRAIFDYEHAHMHRVQLTVTDTGKLFLYDTVMVFIFVLDVNEPPVLLQASTFNLAIVENFASGQLLGQLTGTDPEGDEFIFSLTDSRPIPNAVDIGEDGQLFTTGVSLDYEALANMNSVWTEPMLTIRGSIITFDAVSTPFNFTVSVIDAPEPPSFGAEKYDFAVQELASAGSIVGVLQAIDPDLNDIHQFKWDKTDADTSIASNVFWIDAKSGTISLLQKGVLDAESASTYRLKALVTDSTALVGSTTVVISIVSDNEPPICPLVQCWAVENSVVLLKGLPGTQGFCQVVVQDLDIGQKHTFQLLSTADSRTFFIDYGTGVVRFALDQQSYANFEVQSVYRLRYQSNDIPDAGLSLACSNDIVITVVDVNEVPTIPGRLSLAVAEMSALGTVVGTIDAIDEDIGDMLKFTLETSAYSPFTLEAETGVLTVANASMINFEVSPSMAIDVVVTDREGLRATATLHVAVINVNDPPVLVAANFTANEFALSKVSGSFGVRSLELLGSIHCFDEDIGDEMSFALLNETAAFVIESKSGLLYAETRYIDFEITRAYDLTIQCSDGQAAAVSTVWVFVTNVNEAPIITGQVYRINENSPDGTSLGLITVSDPERNDDNFLAIVGSASRTANVVSRLQDKTPVFSDTSDFEWMNIPDNLVRAFVIATPASAPLSSASLNLASSGDLFVLVEEDSDDTPDWLSQNGFVKMAGQLVTAQSSTSATSYAIFIREKSDGTFIVPDTTASSMLCIFGAYPSPLKYFIHGSKRDWFDVTSSGELLLATATLDYEAISASDQPLQIVVSAVDSEGLMGEATLSVFIDDVNETPIINSCCFEIEENPAVGTMIGVLTASDQDASDQIFFDLAFPSTDISVTPSGSLSVRNSSLFDFERNYLVTVRVRATDQGGLISEREIQISVLDVNEPPVFQQSSYSFSVPENSASGLPFGTPIRAVDPDRGQTESLRYELVNKNTGGLPFRLESCSGQLAVQWDKLDYEGTNHYSFGVRVIDSGYPVALEAQVQVVIDIRDVNEAPKFAEYGVLFILESAPSGTFIGQIVATDPDQASVLSFRTNASDYVSITNRGRLYSVLPFDYETMPSLYVSITTEDNGVSCDPMLDTSDCESISVSTNVVVLVRNVNEPPSLAAENFAIQENLSPGSLVGKPIQVVDVDGTVGNSSGFSIVNGLSSGNASEFTVRSDGQLLTLVTMDFETKAQYKLKVAYSDGEFLSHLNITVSVQDENEPPSVIRGISGSVQENMAAGTTVLSVQFTDPDHSSTNAFTLVDRYAPFKIDPYTGILQTTRSLDYEKDPTVFNLNVRVCDTVQTTVCGTGYVTINVTDVPEAPSMDAVTCSVVENLATVLTEQGTAACTVIATDPDKASCSFYAIVDTNSNFELVHDTVVGGLAKIEVLKPAFCTAGRVGFAWKASSLPDYEVQSQYVVSIRVSDETVGTTGLFVDSQVTVNVINANDCPTLAPLSFTVRERSPAGMQIGYPLPGKDQDVSDTLAYAIVLTNDTSGLIGIDRMTGQLTVARSPSDSELVYPVQYNVIISVTDSSTQRCSTSATMKISTTKSNFAPVWLNTLPASFGINENSGTGTQAGVLLSSFARDPDNDVIQFTMQSKTDSNCAETFSLGLTNGAIKLREGSTLDYEKRRTYICTVAACDSAQMCSTQDVTVQVKNINEEPTFSDQLYTFVVKENEATKFELPRCISATDPDEGDGYALTYAMSCANFTDCSLFSLKLEKDCSQALCARIIVQPSMNYEARRRYSFNLQAKDPGQLTAVTTIVIEVEDVNEVHSFVNFLTTKSVQENTAIDSVVLQVSTKDPDIYSDSFKMIQYTLVAVSPPGLDIFRIDATTGDLIVSGVIDFEAVQAFTLTIEARDSSGSDALVISNDLIITVLNAQDTTVDAYALVANGSRKLDTIGGEKFVLSGSNIGFKQRGDGSVVIKELLVQYGAYGTTSPYSATDCTLVNGNTGVECTTAPGVGANLYWNITLVMSVPKIGDTTFQATSSVPLTSYGSPVVNSVVCTVAFPTSGSTVENIFVYGENLGSVHLTSSDAQPAVLYGSEFEAQNCQLHASTGHNAPSPQYVACRSALGTGQNLPFTVVVRGQASATFSTSCHYASPVITAVAVSDGMQTLGSDAILVSGTGFGCRGCANITVRYTNDVHMFELDDCKVVVDHVQLACLSRPGAGGDFQWQVSVDSQHSVLTRKISTSYDLPEVREVMGFKDVLTAGGTVFQILGDNFGPDTAIFVDPVVEYSFDNVTALRAVNCKRKYTDPKNHNLIQCVSVAGSGSFHSWRVIIEGQTSLWTTQNTSYAGPIVNKVFRPGGETEIKTSGDQQVVITGKNFGTVSESVVTSVTYGVNGDEFAAKDCAIVIDHERITCTTAPGVGNRLAWIITIDGLTSATPTISYAKPYITSIEGEGAVNALVRGGQSLILRGGNFGPGGVAIDRISYGSSGRDYQVMEVVEHNDSTIVCMTVPGVGANLSWVVSVGDQESSLSTVTSSYAPPAVTSYYPTVALTDGSSQVTIIGENLGANVTFAASRVMFSPPQASLSSYRIPIVAFGDFGDSNSSEYVVVRIPVGYGSGALMQILVGTSSVQKSASLAISYGPPTVDSVYTDEGPSECLPSCIQLTVTGTNFYTTGRVLVSKYPITASNLETASYESSVEFSSWSHYTITILKYIGRLGYVTVVIGREKLLSNSAAFSWDDPSILDWNTYLPAFSIGETFSCTIESVDHELIKCTTSEGQGSGHEVVVLVSEQSNVDRTHIFSYDPPVIYSISRSDGPTSGYTCSCIDPDQPCATLEAPVECRYLEASSTSTSLDSYCVQTVLSGDSQSVTFTAVEDVYSSNKPVYTSDEGLDVQLLYMGGSWRLLQNDESIYRASTSTVSPPPTGWLDVTVDPPVSLATMKVYPGSCSKAASRACPSGTELCERVAITLAGKNFGVQSLDWHLELLKRDGSMETVSVNDDDIVYFSHSNIKFNLPPGQGGSRVVNLTVSELQLVNTSIEFGYQTPELIGYETSTSNLSTCGGYTMTLYGKNFGSTRSKVLIGGRDARVDGQSSHVRACGSNTCEYSTSGPCIDTDTLVCYPSFYVVSPTFSFLELCDDPKGTQMMCEAADPAPELSEDFTSHSDFVIVTTVPTGYGADVEVYVIVDDQPSNALTFSYNQPVVTTQMPNQPDANGANAITIKGTDFGCFPNDAISISFVSTDTVQSISRKLSTSSIPELRTISSIFEDESDRRLDDTTTSSSSANSSENSTGTVVWTSASELVWYPPKTKAGITSIILSVGGNVMSSTSQTQLKFQCSPGYYRTSTEFCDECPEGATCAGGDEMPLAKPGYWREGEVVLACDPMYACLGANKCAVGYTDIRCGECETNYHKLNSECNLCPANKWGSVAIVVICIGVASIVSYLLTRRGVSLGLLSIGIDYFQTLSIFGNARISWPTSLINLFATLSAFNLNLELIAPECFSFQVSYVKKWFIIELFPLVMAAISLGIFVALYVYKRFIKRRRTRLTSHLPQLFGSTLVMMYYLFLYLTRTTLDVFNCVGTIPSDGKLYMVAIYTQCFKPGGVHMQLFPFAVLAFVVYSLGYPLFVLLTLSRNRALVMEDQLLRAMQRGTSRRTNPNCWVFRKKFSKLYYQFKPGFWYWMVLIILRKFLLAGIGLLFRQDPVFQLATATFVLFVNYALQVRCRPYMSAYETQRVLADYAKRVLLETRRAKAKGETYIQPAHLRLEMHASTVTAWKSGHGDHGGTGAAGSSGPSTSGLRGANEAILASQEPQNLVGYLWDHNTVEACLLFSASLVLLAGVMFESGRLGSSEMGFTSASAQMLAIATTILVVVSCVYFALVLITELVVALRPDYYKRITRVQKIFSSPRRHLKDDADADQGAKQHQRLPAGVDESDDDDDDELEMVATMTQNPLHFNRALAGARGLAMRARERDALAALQDIQRRGSDRRRNSPPRQSTLGEEEIPSDDDAVPRRRRSQRRRVPSAANPESRRKRDENVMAELASTIEETDDLSQRHSTED</sequence>
<feature type="domain" description="Cadherin" evidence="6">
    <location>
        <begin position="4515"/>
        <end position="4622"/>
    </location>
</feature>
<feature type="domain" description="Cadherin" evidence="6">
    <location>
        <begin position="575"/>
        <end position="675"/>
    </location>
</feature>
<feature type="domain" description="Cadherin" evidence="6">
    <location>
        <begin position="3643"/>
        <end position="3751"/>
    </location>
</feature>
<feature type="domain" description="Cadherin" evidence="6">
    <location>
        <begin position="684"/>
        <end position="779"/>
    </location>
</feature>
<evidence type="ECO:0000256" key="3">
    <source>
        <dbReference type="SAM" id="MobiDB-lite"/>
    </source>
</evidence>
<dbReference type="SMART" id="SM00112">
    <property type="entry name" value="CA"/>
    <property type="match status" value="44"/>
</dbReference>
<feature type="domain" description="Cadherin" evidence="6">
    <location>
        <begin position="1825"/>
        <end position="1918"/>
    </location>
</feature>
<feature type="domain" description="Cadherin" evidence="6">
    <location>
        <begin position="3419"/>
        <end position="3522"/>
    </location>
</feature>
<keyword evidence="1 4" id="KW-0812">Transmembrane</keyword>
<feature type="domain" description="Cadherin" evidence="6">
    <location>
        <begin position="2019"/>
        <end position="2126"/>
    </location>
</feature>
<dbReference type="GO" id="GO:0007156">
    <property type="term" value="P:homophilic cell adhesion via plasma membrane adhesion molecules"/>
    <property type="evidence" value="ECO:0007669"/>
    <property type="project" value="InterPro"/>
</dbReference>
<keyword evidence="4" id="KW-0472">Membrane</keyword>
<proteinExistence type="predicted"/>
<feature type="domain" description="Cadherin" evidence="6">
    <location>
        <begin position="1591"/>
        <end position="1692"/>
    </location>
</feature>
<feature type="domain" description="Cadherin" evidence="6">
    <location>
        <begin position="5392"/>
        <end position="5495"/>
    </location>
</feature>
<feature type="domain" description="Cadherin" evidence="6">
    <location>
        <begin position="3971"/>
        <end position="4071"/>
    </location>
</feature>
<feature type="domain" description="Cadherin" evidence="6">
    <location>
        <begin position="1917"/>
        <end position="2020"/>
    </location>
</feature>
<feature type="domain" description="Cadherin" evidence="6">
    <location>
        <begin position="5273"/>
        <end position="5384"/>
    </location>
</feature>